<accession>A0A9W4XEH6</accession>
<keyword evidence="2" id="KW-1185">Reference proteome</keyword>
<gene>
    <name evidence="1" type="ORF">PDIGIT_LOCUS1950</name>
</gene>
<name>A0A9W4XEH6_9PLEO</name>
<sequence>MNARNTSLGAFETCTRNQCLALKLEPADPKRKSSFSILASPRFEGIRFVRFWKMLSIAMPHWKEAREPIRLSRK</sequence>
<dbReference type="AlphaFoldDB" id="A0A9W4XEH6"/>
<reference evidence="1" key="1">
    <citation type="submission" date="2023-01" db="EMBL/GenBank/DDBJ databases">
        <authorList>
            <person name="Van Ghelder C."/>
            <person name="Rancurel C."/>
        </authorList>
    </citation>
    <scope>NUCLEOTIDE SEQUENCE</scope>
    <source>
        <strain evidence="1">CNCM I-4278</strain>
    </source>
</reference>
<proteinExistence type="predicted"/>
<organism evidence="1 2">
    <name type="scientific">Periconia digitata</name>
    <dbReference type="NCBI Taxonomy" id="1303443"/>
    <lineage>
        <taxon>Eukaryota</taxon>
        <taxon>Fungi</taxon>
        <taxon>Dikarya</taxon>
        <taxon>Ascomycota</taxon>
        <taxon>Pezizomycotina</taxon>
        <taxon>Dothideomycetes</taxon>
        <taxon>Pleosporomycetidae</taxon>
        <taxon>Pleosporales</taxon>
        <taxon>Massarineae</taxon>
        <taxon>Periconiaceae</taxon>
        <taxon>Periconia</taxon>
    </lineage>
</organism>
<comment type="caution">
    <text evidence="1">The sequence shown here is derived from an EMBL/GenBank/DDBJ whole genome shotgun (WGS) entry which is preliminary data.</text>
</comment>
<evidence type="ECO:0000313" key="2">
    <source>
        <dbReference type="Proteomes" id="UP001152607"/>
    </source>
</evidence>
<evidence type="ECO:0000313" key="1">
    <source>
        <dbReference type="EMBL" id="CAI6276847.1"/>
    </source>
</evidence>
<protein>
    <submittedName>
        <fullName evidence="1">Uncharacterized protein</fullName>
    </submittedName>
</protein>
<dbReference type="EMBL" id="CAOQHR010000001">
    <property type="protein sequence ID" value="CAI6276847.1"/>
    <property type="molecule type" value="Genomic_DNA"/>
</dbReference>
<dbReference type="Proteomes" id="UP001152607">
    <property type="component" value="Unassembled WGS sequence"/>
</dbReference>